<name>F0WVW9_9STRA</name>
<proteinExistence type="predicted"/>
<sequence>MKRAFTVLLLSELNGSTKRITQLCDVLEATKTPLHAVIIAGGFIDTKASPNYDTEEAQSRAEGDMSALLSRLESLVCRVIYIPSEVGRNPLILSIHLVNRLPFFSEGSSDNQKRSGSPTTSDPILRQLLARKREACRRYCGFRSINPFV</sequence>
<reference evidence="1" key="2">
    <citation type="submission" date="2011-02" db="EMBL/GenBank/DDBJ databases">
        <authorList>
            <person name="MacLean D."/>
        </authorList>
    </citation>
    <scope>NUCLEOTIDE SEQUENCE</scope>
</reference>
<dbReference type="AlphaFoldDB" id="F0WVW9"/>
<protein>
    <submittedName>
        <fullName evidence="1">Uncharacterized protein AlNc14C305G10430</fullName>
    </submittedName>
</protein>
<gene>
    <name evidence="1" type="primary">AlNc14C305G10430</name>
    <name evidence="1" type="ORF">ALNC14_117140</name>
</gene>
<accession>F0WVW9</accession>
<evidence type="ECO:0000313" key="1">
    <source>
        <dbReference type="EMBL" id="CCA25570.1"/>
    </source>
</evidence>
<dbReference type="EMBL" id="FR824350">
    <property type="protein sequence ID" value="CCA25570.1"/>
    <property type="molecule type" value="Genomic_DNA"/>
</dbReference>
<reference evidence="1" key="1">
    <citation type="journal article" date="2011" name="PLoS Biol.">
        <title>Gene gain and loss during evolution of obligate parasitism in the white rust pathogen of Arabidopsis thaliana.</title>
        <authorList>
            <person name="Kemen E."/>
            <person name="Gardiner A."/>
            <person name="Schultz-Larsen T."/>
            <person name="Kemen A.C."/>
            <person name="Balmuth A.L."/>
            <person name="Robert-Seilaniantz A."/>
            <person name="Bailey K."/>
            <person name="Holub E."/>
            <person name="Studholme D.J."/>
            <person name="Maclean D."/>
            <person name="Jones J.D."/>
        </authorList>
    </citation>
    <scope>NUCLEOTIDE SEQUENCE</scope>
</reference>
<organism evidence="1">
    <name type="scientific">Albugo laibachii Nc14</name>
    <dbReference type="NCBI Taxonomy" id="890382"/>
    <lineage>
        <taxon>Eukaryota</taxon>
        <taxon>Sar</taxon>
        <taxon>Stramenopiles</taxon>
        <taxon>Oomycota</taxon>
        <taxon>Peronosporomycetes</taxon>
        <taxon>Albuginales</taxon>
        <taxon>Albuginaceae</taxon>
        <taxon>Albugo</taxon>
    </lineage>
</organism>
<dbReference type="HOGENOM" id="CLU_1753070_0_0_1"/>